<reference evidence="1 2" key="1">
    <citation type="journal article" date="2018" name="PLoS Pathog.">
        <title>Evolution of structural diversity of trichothecenes, a family of toxins produced by plant pathogenic and entomopathogenic fungi.</title>
        <authorList>
            <person name="Proctor R.H."/>
            <person name="McCormick S.P."/>
            <person name="Kim H.S."/>
            <person name="Cardoza R.E."/>
            <person name="Stanley A.M."/>
            <person name="Lindo L."/>
            <person name="Kelly A."/>
            <person name="Brown D.W."/>
            <person name="Lee T."/>
            <person name="Vaughan M.M."/>
            <person name="Alexander N.J."/>
            <person name="Busman M."/>
            <person name="Gutierrez S."/>
        </authorList>
    </citation>
    <scope>NUCLEOTIDE SEQUENCE [LARGE SCALE GENOMIC DNA]</scope>
    <source>
        <strain evidence="1 2">NRRL 13405</strain>
    </source>
</reference>
<evidence type="ECO:0000313" key="2">
    <source>
        <dbReference type="Proteomes" id="UP000265631"/>
    </source>
</evidence>
<gene>
    <name evidence="1" type="ORF">FIE12Z_11891</name>
</gene>
<organism evidence="1 2">
    <name type="scientific">Fusarium flagelliforme</name>
    <dbReference type="NCBI Taxonomy" id="2675880"/>
    <lineage>
        <taxon>Eukaryota</taxon>
        <taxon>Fungi</taxon>
        <taxon>Dikarya</taxon>
        <taxon>Ascomycota</taxon>
        <taxon>Pezizomycotina</taxon>
        <taxon>Sordariomycetes</taxon>
        <taxon>Hypocreomycetidae</taxon>
        <taxon>Hypocreales</taxon>
        <taxon>Nectriaceae</taxon>
        <taxon>Fusarium</taxon>
        <taxon>Fusarium incarnatum-equiseti species complex</taxon>
    </lineage>
</organism>
<dbReference type="AlphaFoldDB" id="A0A395M7P2"/>
<dbReference type="EMBL" id="PXXK01000495">
    <property type="protein sequence ID" value="RFN43878.1"/>
    <property type="molecule type" value="Genomic_DNA"/>
</dbReference>
<proteinExistence type="predicted"/>
<comment type="caution">
    <text evidence="1">The sequence shown here is derived from an EMBL/GenBank/DDBJ whole genome shotgun (WGS) entry which is preliminary data.</text>
</comment>
<protein>
    <submittedName>
        <fullName evidence="1">Uncharacterized protein</fullName>
    </submittedName>
</protein>
<evidence type="ECO:0000313" key="1">
    <source>
        <dbReference type="EMBL" id="RFN43878.1"/>
    </source>
</evidence>
<sequence length="176" mass="18970">MEPWAGATAPSASISEALPVQIELLNPPDISGGILNPAGKAAAAESHQPAHVAEKLRRQHIADPISRCRDAGPPRQIALADRATNLTVTKGAMIPALGYLFLSTADRRANAWLFTWSAYNDYNSGVPQPRYLPTPTHLNALDAMARNTAVIGFHQRALPRRPHLTLQHAQAQPPVS</sequence>
<name>A0A395M7P2_9HYPO</name>
<dbReference type="Proteomes" id="UP000265631">
    <property type="component" value="Unassembled WGS sequence"/>
</dbReference>
<keyword evidence="2" id="KW-1185">Reference proteome</keyword>
<accession>A0A395M7P2</accession>